<keyword evidence="8" id="KW-1185">Reference proteome</keyword>
<evidence type="ECO:0000256" key="4">
    <source>
        <dbReference type="ARBA" id="ARBA00022801"/>
    </source>
</evidence>
<protein>
    <submittedName>
        <fullName evidence="9">Serine protease K12H4.7</fullName>
    </submittedName>
</protein>
<dbReference type="GO" id="GO:0006508">
    <property type="term" value="P:proteolysis"/>
    <property type="evidence" value="ECO:0007669"/>
    <property type="project" value="UniProtKB-KW"/>
</dbReference>
<sequence length="473" mass="53211">MCTLSSKSKEVKFEVTNVFQRYFSNFQYQIAGSNVVFLMLGGEGPESIDWVQNENYPFVGWAKERGAALFDLEHRFYGQSRPTADQSVANLRFLSSRQAIEDIATFIRAMNVKYNLGNASWITFGGSYSGALSLWAREKYPDLIAGAVGSSAPVQAEVDFWKYLQVVEESLRSHSEDCAESVRIAFAQMVDMMNTEIGRSQLSQLFYLKSPLANLSLTYNDIQNFYSTIYSIFQEAVQYSGVNAGYYAYGFGIKDICNTMNNDAVDELTALQNVMFLMSGLHGEFEGTDNSYDNMISYLRQEQFGSDKNFDLLHFSLFINMCRDTFGDEYDADYVDRAVRSTLDYYGGADGYKGTNVVIPNGSLDPWHALGKYTSSDPSVVWYLIEGTAHCADMYPPRESDAPGLTVVRKLIGRNIELWLSKNPSPFAPESKSVKTWAKPGVSQSLFDVKEANRSTFQRSSQSPLEVRSDLPY</sequence>
<dbReference type="FunFam" id="1.20.120.980:FF:000003">
    <property type="entry name" value="Serine protease 16"/>
    <property type="match status" value="1"/>
</dbReference>
<evidence type="ECO:0000313" key="8">
    <source>
        <dbReference type="Proteomes" id="UP000050761"/>
    </source>
</evidence>
<dbReference type="OrthoDB" id="1735038at2759"/>
<dbReference type="Proteomes" id="UP000050761">
    <property type="component" value="Unassembled WGS sequence"/>
</dbReference>
<organism evidence="7">
    <name type="scientific">Heligmosomoides polygyrus</name>
    <name type="common">Parasitic roundworm</name>
    <dbReference type="NCBI Taxonomy" id="6339"/>
    <lineage>
        <taxon>Eukaryota</taxon>
        <taxon>Metazoa</taxon>
        <taxon>Ecdysozoa</taxon>
        <taxon>Nematoda</taxon>
        <taxon>Chromadorea</taxon>
        <taxon>Rhabditida</taxon>
        <taxon>Rhabditina</taxon>
        <taxon>Rhabditomorpha</taxon>
        <taxon>Strongyloidea</taxon>
        <taxon>Heligmosomidae</taxon>
        <taxon>Heligmosomoides</taxon>
    </lineage>
</organism>
<feature type="compositionally biased region" description="Polar residues" evidence="6">
    <location>
        <begin position="454"/>
        <end position="464"/>
    </location>
</feature>
<comment type="similarity">
    <text evidence="1">Belongs to the peptidase S28 family.</text>
</comment>
<name>A0A3P8CTT8_HELPZ</name>
<keyword evidence="3" id="KW-0732">Signal</keyword>
<evidence type="ECO:0000313" key="9">
    <source>
        <dbReference type="WBParaSite" id="HPBE_0001222501-mRNA-1"/>
    </source>
</evidence>
<dbReference type="Gene3D" id="1.20.120.980">
    <property type="entry name" value="Serine carboxypeptidase S28, SKS domain"/>
    <property type="match status" value="1"/>
</dbReference>
<dbReference type="InterPro" id="IPR008758">
    <property type="entry name" value="Peptidase_S28"/>
</dbReference>
<dbReference type="InterPro" id="IPR029058">
    <property type="entry name" value="AB_hydrolase_fold"/>
</dbReference>
<keyword evidence="2" id="KW-0645">Protease</keyword>
<evidence type="ECO:0000256" key="6">
    <source>
        <dbReference type="SAM" id="MobiDB-lite"/>
    </source>
</evidence>
<keyword evidence="5" id="KW-0325">Glycoprotein</keyword>
<dbReference type="InterPro" id="IPR042269">
    <property type="entry name" value="Ser_carbopepase_S28_SKS"/>
</dbReference>
<dbReference type="GO" id="GO:0008239">
    <property type="term" value="F:dipeptidyl-peptidase activity"/>
    <property type="evidence" value="ECO:0007669"/>
    <property type="project" value="TreeGrafter"/>
</dbReference>
<keyword evidence="4" id="KW-0378">Hydrolase</keyword>
<proteinExistence type="inferred from homology"/>
<dbReference type="WBParaSite" id="HPBE_0001222501-mRNA-1">
    <property type="protein sequence ID" value="HPBE_0001222501-mRNA-1"/>
    <property type="gene ID" value="HPBE_0001222501"/>
</dbReference>
<reference evidence="7 8" key="1">
    <citation type="submission" date="2018-11" db="EMBL/GenBank/DDBJ databases">
        <authorList>
            <consortium name="Pathogen Informatics"/>
        </authorList>
    </citation>
    <scope>NUCLEOTIDE SEQUENCE [LARGE SCALE GENOMIC DNA]</scope>
</reference>
<dbReference type="Gene3D" id="3.40.50.1820">
    <property type="entry name" value="alpha/beta hydrolase"/>
    <property type="match status" value="1"/>
</dbReference>
<evidence type="ECO:0000256" key="2">
    <source>
        <dbReference type="ARBA" id="ARBA00022670"/>
    </source>
</evidence>
<reference evidence="9" key="2">
    <citation type="submission" date="2019-09" db="UniProtKB">
        <authorList>
            <consortium name="WormBaseParasite"/>
        </authorList>
    </citation>
    <scope>IDENTIFICATION</scope>
</reference>
<dbReference type="GO" id="GO:0070008">
    <property type="term" value="F:serine-type exopeptidase activity"/>
    <property type="evidence" value="ECO:0007669"/>
    <property type="project" value="InterPro"/>
</dbReference>
<evidence type="ECO:0000256" key="5">
    <source>
        <dbReference type="ARBA" id="ARBA00023180"/>
    </source>
</evidence>
<dbReference type="PANTHER" id="PTHR11010:SF105">
    <property type="entry name" value="PEPTIDASE S28-RELATED"/>
    <property type="match status" value="1"/>
</dbReference>
<evidence type="ECO:0000313" key="7">
    <source>
        <dbReference type="EMBL" id="VDO91378.1"/>
    </source>
</evidence>
<dbReference type="SUPFAM" id="SSF53474">
    <property type="entry name" value="alpha/beta-Hydrolases"/>
    <property type="match status" value="1"/>
</dbReference>
<accession>A0A3P8CTT8</accession>
<dbReference type="Pfam" id="PF05577">
    <property type="entry name" value="Peptidase_S28"/>
    <property type="match status" value="2"/>
</dbReference>
<gene>
    <name evidence="7" type="ORF">HPBE_LOCUS12226</name>
</gene>
<dbReference type="EMBL" id="UZAH01027407">
    <property type="protein sequence ID" value="VDO91378.1"/>
    <property type="molecule type" value="Genomic_DNA"/>
</dbReference>
<evidence type="ECO:0000256" key="3">
    <source>
        <dbReference type="ARBA" id="ARBA00022729"/>
    </source>
</evidence>
<feature type="region of interest" description="Disordered" evidence="6">
    <location>
        <begin position="453"/>
        <end position="473"/>
    </location>
</feature>
<dbReference type="AlphaFoldDB" id="A0A3P8CTT8"/>
<evidence type="ECO:0000256" key="1">
    <source>
        <dbReference type="ARBA" id="ARBA00011079"/>
    </source>
</evidence>
<dbReference type="PANTHER" id="PTHR11010">
    <property type="entry name" value="PROTEASE S28 PRO-X CARBOXYPEPTIDASE-RELATED"/>
    <property type="match status" value="1"/>
</dbReference>